<name>A0A103XF88_CYNCS</name>
<dbReference type="SMART" id="SM00249">
    <property type="entry name" value="PHD"/>
    <property type="match status" value="3"/>
</dbReference>
<feature type="region of interest" description="Disordered" evidence="7">
    <location>
        <begin position="226"/>
        <end position="245"/>
    </location>
</feature>
<dbReference type="Gramene" id="KVH89685">
    <property type="protein sequence ID" value="KVH89685"/>
    <property type="gene ID" value="Ccrd_008321"/>
</dbReference>
<feature type="compositionally biased region" description="Basic residues" evidence="7">
    <location>
        <begin position="1532"/>
        <end position="1543"/>
    </location>
</feature>
<dbReference type="PANTHER" id="PTHR46508:SF5">
    <property type="entry name" value="PHD-FINGER AND DNA BINDING DOMAIN-CONTAINING PROTEIN"/>
    <property type="match status" value="1"/>
</dbReference>
<keyword evidence="4" id="KW-0862">Zinc</keyword>
<dbReference type="CDD" id="cd20401">
    <property type="entry name" value="Tudor_AtPTM-like"/>
    <property type="match status" value="1"/>
</dbReference>
<dbReference type="Gene3D" id="3.30.40.10">
    <property type="entry name" value="Zinc/RING finger domain, C3HC4 (zinc finger)"/>
    <property type="match status" value="2"/>
</dbReference>
<comment type="caution">
    <text evidence="10">The sequence shown here is derived from an EMBL/GenBank/DDBJ whole genome shotgun (WGS) entry which is preliminary data.</text>
</comment>
<dbReference type="Pfam" id="PF21743">
    <property type="entry name" value="PTM_DIR17_Tudor"/>
    <property type="match status" value="1"/>
</dbReference>
<proteinExistence type="predicted"/>
<dbReference type="Pfam" id="PF00628">
    <property type="entry name" value="PHD"/>
    <property type="match status" value="1"/>
</dbReference>
<dbReference type="InterPro" id="IPR019786">
    <property type="entry name" value="Zinc_finger_PHD-type_CS"/>
</dbReference>
<feature type="compositionally biased region" description="Basic residues" evidence="7">
    <location>
        <begin position="1500"/>
        <end position="1514"/>
    </location>
</feature>
<feature type="compositionally biased region" description="Basic residues" evidence="7">
    <location>
        <begin position="1443"/>
        <end position="1453"/>
    </location>
</feature>
<dbReference type="InterPro" id="IPR011011">
    <property type="entry name" value="Znf_FYVE_PHD"/>
</dbReference>
<evidence type="ECO:0000256" key="4">
    <source>
        <dbReference type="ARBA" id="ARBA00022833"/>
    </source>
</evidence>
<evidence type="ECO:0000256" key="7">
    <source>
        <dbReference type="SAM" id="MobiDB-lite"/>
    </source>
</evidence>
<dbReference type="InterPro" id="IPR056618">
    <property type="entry name" value="Chromo_PTM"/>
</dbReference>
<protein>
    <submittedName>
        <fullName evidence="10">DDT domain-containing protein</fullName>
    </submittedName>
</protein>
<dbReference type="CDD" id="cd15539">
    <property type="entry name" value="PHD1_AIRE"/>
    <property type="match status" value="1"/>
</dbReference>
<feature type="region of interest" description="Disordered" evidence="7">
    <location>
        <begin position="316"/>
        <end position="370"/>
    </location>
</feature>
<keyword evidence="5" id="KW-0539">Nucleus</keyword>
<dbReference type="CDD" id="cd15489">
    <property type="entry name" value="PHD_SF"/>
    <property type="match status" value="2"/>
</dbReference>
<dbReference type="Pfam" id="PF24294">
    <property type="entry name" value="Chromo_PTM"/>
    <property type="match status" value="1"/>
</dbReference>
<dbReference type="GO" id="GO:0005634">
    <property type="term" value="C:nucleus"/>
    <property type="evidence" value="ECO:0007669"/>
    <property type="project" value="UniProtKB-SubCell"/>
</dbReference>
<evidence type="ECO:0000256" key="2">
    <source>
        <dbReference type="ARBA" id="ARBA00022723"/>
    </source>
</evidence>
<feature type="region of interest" description="Disordered" evidence="7">
    <location>
        <begin position="1666"/>
        <end position="1692"/>
    </location>
</feature>
<reference evidence="10 11" key="1">
    <citation type="journal article" date="2016" name="Sci. Rep.">
        <title>The genome sequence of the outbreeding globe artichoke constructed de novo incorporating a phase-aware low-pass sequencing strategy of F1 progeny.</title>
        <authorList>
            <person name="Scaglione D."/>
            <person name="Reyes-Chin-Wo S."/>
            <person name="Acquadro A."/>
            <person name="Froenicke L."/>
            <person name="Portis E."/>
            <person name="Beitel C."/>
            <person name="Tirone M."/>
            <person name="Mauro R."/>
            <person name="Lo Monaco A."/>
            <person name="Mauromicale G."/>
            <person name="Faccioli P."/>
            <person name="Cattivelli L."/>
            <person name="Rieseberg L."/>
            <person name="Michelmore R."/>
            <person name="Lanteri S."/>
        </authorList>
    </citation>
    <scope>NUCLEOTIDE SEQUENCE [LARGE SCALE GENOMIC DNA]</scope>
    <source>
        <strain evidence="10">2C</strain>
    </source>
</reference>
<feature type="compositionally biased region" description="Polar residues" evidence="7">
    <location>
        <begin position="88"/>
        <end position="99"/>
    </location>
</feature>
<gene>
    <name evidence="10" type="ORF">Ccrd_008321</name>
</gene>
<feature type="compositionally biased region" description="Basic and acidic residues" evidence="7">
    <location>
        <begin position="1677"/>
        <end position="1691"/>
    </location>
</feature>
<dbReference type="InterPro" id="IPR013083">
    <property type="entry name" value="Znf_RING/FYVE/PHD"/>
</dbReference>
<dbReference type="PROSITE" id="PS01359">
    <property type="entry name" value="ZF_PHD_1"/>
    <property type="match status" value="1"/>
</dbReference>
<dbReference type="InterPro" id="IPR047365">
    <property type="entry name" value="Tudor_AtPTM-like"/>
</dbReference>
<dbReference type="Proteomes" id="UP000243975">
    <property type="component" value="Unassembled WGS sequence"/>
</dbReference>
<dbReference type="OMA" id="IDRHKPW"/>
<dbReference type="SUPFAM" id="SSF57903">
    <property type="entry name" value="FYVE/PHD zinc finger"/>
    <property type="match status" value="2"/>
</dbReference>
<evidence type="ECO:0000256" key="6">
    <source>
        <dbReference type="PROSITE-ProRule" id="PRU00146"/>
    </source>
</evidence>
<comment type="subcellular location">
    <subcellularLocation>
        <location evidence="1">Nucleus</location>
    </subcellularLocation>
</comment>
<dbReference type="InterPro" id="IPR019787">
    <property type="entry name" value="Znf_PHD-finger"/>
</dbReference>
<dbReference type="Pfam" id="PF02791">
    <property type="entry name" value="DDT"/>
    <property type="match status" value="1"/>
</dbReference>
<feature type="region of interest" description="Disordered" evidence="7">
    <location>
        <begin position="1443"/>
        <end position="1550"/>
    </location>
</feature>
<feature type="domain" description="PHD-type" evidence="8">
    <location>
        <begin position="639"/>
        <end position="686"/>
    </location>
</feature>
<dbReference type="SMART" id="SM00571">
    <property type="entry name" value="DDT"/>
    <property type="match status" value="1"/>
</dbReference>
<organism evidence="10 11">
    <name type="scientific">Cynara cardunculus var. scolymus</name>
    <name type="common">Globe artichoke</name>
    <name type="synonym">Cynara scolymus</name>
    <dbReference type="NCBI Taxonomy" id="59895"/>
    <lineage>
        <taxon>Eukaryota</taxon>
        <taxon>Viridiplantae</taxon>
        <taxon>Streptophyta</taxon>
        <taxon>Embryophyta</taxon>
        <taxon>Tracheophyta</taxon>
        <taxon>Spermatophyta</taxon>
        <taxon>Magnoliopsida</taxon>
        <taxon>eudicotyledons</taxon>
        <taxon>Gunneridae</taxon>
        <taxon>Pentapetalae</taxon>
        <taxon>asterids</taxon>
        <taxon>campanulids</taxon>
        <taxon>Asterales</taxon>
        <taxon>Asteraceae</taxon>
        <taxon>Carduoideae</taxon>
        <taxon>Cardueae</taxon>
        <taxon>Carduinae</taxon>
        <taxon>Cynara</taxon>
    </lineage>
</organism>
<feature type="compositionally biased region" description="Basic and acidic residues" evidence="7">
    <location>
        <begin position="230"/>
        <end position="242"/>
    </location>
</feature>
<feature type="compositionally biased region" description="Basic residues" evidence="7">
    <location>
        <begin position="73"/>
        <end position="84"/>
    </location>
</feature>
<evidence type="ECO:0000259" key="9">
    <source>
        <dbReference type="PROSITE" id="PS50827"/>
    </source>
</evidence>
<dbReference type="InterPro" id="IPR018501">
    <property type="entry name" value="DDT_dom"/>
</dbReference>
<keyword evidence="3 6" id="KW-0863">Zinc-finger</keyword>
<evidence type="ECO:0000256" key="5">
    <source>
        <dbReference type="ARBA" id="ARBA00023242"/>
    </source>
</evidence>
<evidence type="ECO:0000313" key="10">
    <source>
        <dbReference type="EMBL" id="KVH89685.1"/>
    </source>
</evidence>
<evidence type="ECO:0000259" key="8">
    <source>
        <dbReference type="PROSITE" id="PS50016"/>
    </source>
</evidence>
<dbReference type="PROSITE" id="PS50827">
    <property type="entry name" value="DDT"/>
    <property type="match status" value="1"/>
</dbReference>
<feature type="domain" description="DDT" evidence="9">
    <location>
        <begin position="419"/>
        <end position="479"/>
    </location>
</feature>
<evidence type="ECO:0000313" key="11">
    <source>
        <dbReference type="Proteomes" id="UP000243975"/>
    </source>
</evidence>
<dbReference type="EMBL" id="LEKV01005174">
    <property type="protein sequence ID" value="KVH89685.1"/>
    <property type="molecule type" value="Genomic_DNA"/>
</dbReference>
<keyword evidence="11" id="KW-1185">Reference proteome</keyword>
<evidence type="ECO:0000256" key="3">
    <source>
        <dbReference type="ARBA" id="ARBA00022771"/>
    </source>
</evidence>
<dbReference type="STRING" id="59895.A0A103XF88"/>
<keyword evidence="2" id="KW-0479">Metal-binding</keyword>
<dbReference type="PROSITE" id="PS50016">
    <property type="entry name" value="ZF_PHD_2"/>
    <property type="match status" value="1"/>
</dbReference>
<sequence length="1805" mass="199873">MEFVGRTLKKEFRGFGVFSGVVKSYDSASEFFEIGYEDGDSEEIEFSELAALLDVDGVLRDHSPSLLANKPSRVGRRPKKRRRVLGSSNSGNENDFSSSLGNAVTIDDSNLDTVVDGELRNEAIIVEKLTKNMDFSGNNNNNINSSCKNANLKTGGLELNCGLNSNAKGNDDGIDLNLDLNEENRWESKKGDDLVDKSIMKERCFDLNMDFDDVHNKNQDVDPDGCLKGSHGESHKREHSGGEVEGTQIEGAALNDSHLEVSGGTDLQGNLSGTGDIAVESRGALGANFLNNQNSSDSQTNNVSIAGVSPVLEYHGTLGKTYPGGRRGRKRRKLSDSPNTAAGSVLRRSARRRAKFSAEDHDSNATGYDVADSAVPSPVASAVSEDQPTISGCEESEEPSILPRKLELPPSTGNINLDGLPVLDLFSVYAFLRSFSTILFLSPFELGDFVASIRSKSPSLLIDSIHVSLLHTLRKHLEFQSSESSTSATNCLRYSFSHFAPWHMHLFLYSRTSLCSVLSMDLNWNLLDLITWPIFMVEYLLMKPGFDLARLKLLKIDYYKQPEFVKVEILQYICDDVIEGEAISSELNRRTLVGEPTITMESDQNTTLVASKKRRATMAISGSSCMSEEAVDETADWNSDECCLCKMDGNLICCDGCPAAFHSKCVGIATNLLPEGDWYCPECLVDNNNPGMNVAKSIRGADLLGVDPHGRLFYSSCGYLLVSDLCDAETSFHYYHMNDLTALISALNLLNGPYRAISNTITKYWHLYKKCYVAKSKMDSANASLSVEPLLKVHMPNTYMATVPCESSEICAKEETLTEEKPGHDGSNMVNAGTLATKSAKLERPLAPSAGSSEISEAFVGTQKFLKSGLDSLNGSAGVPQNPASVGDPYSTPSKMNVEQRKKVASSNYGCDLSKTTTRKGMPQQLEIGYLNLYSFARVASSVAGEWTRKPSDKISQTPTKSLEELISAQMKAISRTSIDFCWSNIQNLSVDARKEKCGWCLSCKFPTDDGNCLFVMNNTDVLGSYTSNLLGFGSRISRKDRLVDVMCHILCIEDRLHGLLLGPWLNPHFPKLYRKRFLEASDIASVKDLLLMHFASDLCYFCVQLESNIRLLALSDEWLKHVDSVVTVGSASHFVTSKLRMPSRNVIGRKRSRSLDTEPHASKNASSGLGLFWWRGGRLTRKLFSWKVLPHSLACKAARQGGGKKIDGILYPENSDFPKRSKALAWRASVESATTVEHLALQVREFDSNIKWEEIENTSHLAKMDKESIKSMRSFKKSIIRRKCSEGAAVKYLLDFGKRRFIPDTVVKHGSKLEESSSGRKKYWLEEPYVPLFLLKAFEDRRIAFKSNKTSPGSLPVNRRMLMPSKKVGFSYLFSKAEKPENHWCAHCNKDVPLRDAISCQSCEGVFHKRHVKKTSEGLTAKCTYTCHKCHGGDTLKIIPKKGKMHSRKTKKASNIVKPVQSKTTKRAGKGKQLQGKGRGVAVPLRRSARTAKIVSLQSKKKRKKKQPKKKQVKSADKKKQLNSADDVKKPKGKRGRPRKIRKESFQKKRSQMQTTYWLRGLLLSRKPDDERVTNFRTRNHLVAFDQLASITNQPKCSLCHEPEFRSSLNYISCETCGDWYHGDAFGLQDEHIGFIIGFKCHKCRERAPPVCPHLHPIIDESQKDLLSDDASPKQPHAETKSNSKEDHGPESAIIEQSTATHNSEDVLQSSLTHNKPRVETVAGSKEANGPGSSIIPHSIALIGPLEDSFLKDFSETGSLSTHNLAKSGSFEAKESSADTTAVVQQEANADCGELVVDKLKLLV</sequence>
<feature type="region of interest" description="Disordered" evidence="7">
    <location>
        <begin position="64"/>
        <end position="99"/>
    </location>
</feature>
<dbReference type="PANTHER" id="PTHR46508">
    <property type="entry name" value="PHD FINGER FAMILY PROTEIN"/>
    <property type="match status" value="1"/>
</dbReference>
<dbReference type="InterPro" id="IPR001965">
    <property type="entry name" value="Znf_PHD"/>
</dbReference>
<feature type="compositionally biased region" description="Basic and acidic residues" evidence="7">
    <location>
        <begin position="1515"/>
        <end position="1531"/>
    </location>
</feature>
<accession>A0A103XF88</accession>
<dbReference type="GO" id="GO:0008270">
    <property type="term" value="F:zinc ion binding"/>
    <property type="evidence" value="ECO:0007669"/>
    <property type="project" value="UniProtKB-KW"/>
</dbReference>
<evidence type="ECO:0000256" key="1">
    <source>
        <dbReference type="ARBA" id="ARBA00004123"/>
    </source>
</evidence>